<evidence type="ECO:0000313" key="2">
    <source>
        <dbReference type="EMBL" id="GGB24741.1"/>
    </source>
</evidence>
<reference evidence="2" key="2">
    <citation type="submission" date="2020-09" db="EMBL/GenBank/DDBJ databases">
        <authorList>
            <person name="Sun Q."/>
            <person name="Zhou Y."/>
        </authorList>
    </citation>
    <scope>NUCLEOTIDE SEQUENCE</scope>
    <source>
        <strain evidence="2">CGMCC 1.15085</strain>
    </source>
</reference>
<comment type="caution">
    <text evidence="2">The sequence shown here is derived from an EMBL/GenBank/DDBJ whole genome shotgun (WGS) entry which is preliminary data.</text>
</comment>
<organism evidence="2 3">
    <name type="scientific">Flexivirga endophytica</name>
    <dbReference type="NCBI Taxonomy" id="1849103"/>
    <lineage>
        <taxon>Bacteria</taxon>
        <taxon>Bacillati</taxon>
        <taxon>Actinomycetota</taxon>
        <taxon>Actinomycetes</taxon>
        <taxon>Micrococcales</taxon>
        <taxon>Dermacoccaceae</taxon>
        <taxon>Flexivirga</taxon>
    </lineage>
</organism>
<dbReference type="Gene3D" id="3.40.50.720">
    <property type="entry name" value="NAD(P)-binding Rossmann-like Domain"/>
    <property type="match status" value="1"/>
</dbReference>
<dbReference type="InterPro" id="IPR036291">
    <property type="entry name" value="NAD(P)-bd_dom_sf"/>
</dbReference>
<dbReference type="SUPFAM" id="SSF51735">
    <property type="entry name" value="NAD(P)-binding Rossmann-fold domains"/>
    <property type="match status" value="1"/>
</dbReference>
<dbReference type="EMBL" id="BMHI01000002">
    <property type="protein sequence ID" value="GGB24741.1"/>
    <property type="molecule type" value="Genomic_DNA"/>
</dbReference>
<evidence type="ECO:0000259" key="1">
    <source>
        <dbReference type="Pfam" id="PF13460"/>
    </source>
</evidence>
<dbReference type="PANTHER" id="PTHR15020:SF50">
    <property type="entry name" value="UPF0659 PROTEIN YMR090W"/>
    <property type="match status" value="1"/>
</dbReference>
<dbReference type="InterPro" id="IPR016040">
    <property type="entry name" value="NAD(P)-bd_dom"/>
</dbReference>
<keyword evidence="3" id="KW-1185">Reference proteome</keyword>
<dbReference type="AlphaFoldDB" id="A0A916SZG8"/>
<name>A0A916SZG8_9MICO</name>
<protein>
    <submittedName>
        <fullName evidence="2">NAD-dependent dehydratase</fullName>
    </submittedName>
</protein>
<evidence type="ECO:0000313" key="3">
    <source>
        <dbReference type="Proteomes" id="UP000636793"/>
    </source>
</evidence>
<proteinExistence type="predicted"/>
<dbReference type="PANTHER" id="PTHR15020">
    <property type="entry name" value="FLAVIN REDUCTASE-RELATED"/>
    <property type="match status" value="1"/>
</dbReference>
<gene>
    <name evidence="2" type="ORF">GCM10011492_13400</name>
</gene>
<sequence length="224" mass="23191">MSIDMGSIAIIGGHGKIALLLAKQLAAQGHQVRSLFRNEDHAPEVAATGATPIVADVEQLDVPALSELLKGVDTVVWSAGAGGGNPARTYSVDRDAAIRSMNATAELGIERYIMVSYFGASTDHGVPEDNSFFAYAEAKAAADQYLRGTGLKWTIAAPSSLTDGEPTGRIEIRGPQGDDLESASVSRADVAAVVAALIPADNTIGAMVQFNNGETPIADAVAEV</sequence>
<dbReference type="Proteomes" id="UP000636793">
    <property type="component" value="Unassembled WGS sequence"/>
</dbReference>
<feature type="domain" description="NAD(P)-binding" evidence="1">
    <location>
        <begin position="12"/>
        <end position="198"/>
    </location>
</feature>
<reference evidence="2" key="1">
    <citation type="journal article" date="2014" name="Int. J. Syst. Evol. Microbiol.">
        <title>Complete genome sequence of Corynebacterium casei LMG S-19264T (=DSM 44701T), isolated from a smear-ripened cheese.</title>
        <authorList>
            <consortium name="US DOE Joint Genome Institute (JGI-PGF)"/>
            <person name="Walter F."/>
            <person name="Albersmeier A."/>
            <person name="Kalinowski J."/>
            <person name="Ruckert C."/>
        </authorList>
    </citation>
    <scope>NUCLEOTIDE SEQUENCE</scope>
    <source>
        <strain evidence="2">CGMCC 1.15085</strain>
    </source>
</reference>
<accession>A0A916SZG8</accession>
<dbReference type="Pfam" id="PF13460">
    <property type="entry name" value="NAD_binding_10"/>
    <property type="match status" value="1"/>
</dbReference>